<dbReference type="RefSeq" id="WP_204465674.1">
    <property type="nucleotide sequence ID" value="NZ_JAFBCV010000004.1"/>
</dbReference>
<evidence type="ECO:0000313" key="7">
    <source>
        <dbReference type="Proteomes" id="UP001179280"/>
    </source>
</evidence>
<protein>
    <submittedName>
        <fullName evidence="6">Sporulation protein YtaF</fullName>
    </submittedName>
</protein>
<evidence type="ECO:0000256" key="5">
    <source>
        <dbReference type="SAM" id="Phobius"/>
    </source>
</evidence>
<feature type="transmembrane region" description="Helical" evidence="5">
    <location>
        <begin position="27"/>
        <end position="51"/>
    </location>
</feature>
<feature type="transmembrane region" description="Helical" evidence="5">
    <location>
        <begin position="63"/>
        <end position="81"/>
    </location>
</feature>
<name>A0ABS2SSI8_9BACI</name>
<dbReference type="PANTHER" id="PTHR35529">
    <property type="entry name" value="MANGANESE EFFLUX PUMP MNTP-RELATED"/>
    <property type="match status" value="1"/>
</dbReference>
<keyword evidence="3 5" id="KW-1133">Transmembrane helix</keyword>
<reference evidence="6" key="1">
    <citation type="submission" date="2021-01" db="EMBL/GenBank/DDBJ databases">
        <title>Genomic Encyclopedia of Type Strains, Phase IV (KMG-IV): sequencing the most valuable type-strain genomes for metagenomic binning, comparative biology and taxonomic classification.</title>
        <authorList>
            <person name="Goeker M."/>
        </authorList>
    </citation>
    <scope>NUCLEOTIDE SEQUENCE</scope>
    <source>
        <strain evidence="6">DSM 21943</strain>
    </source>
</reference>
<keyword evidence="4 5" id="KW-0472">Membrane</keyword>
<sequence length="207" mass="21736">MSALLLLAVALSLDSFGVGLTYGMRKIKIPLGSLLFIALCSGVSIIVAMSVGTTIATWLSPEVAEAIGAVVLIGIGGWALIETYRPKKETIEKPARKDIDYTIRMFGFVIHILRDPETADIDSSGTVKGKEALLLGLALSLDAFGAGIAAALMGFSPLGLALSVSLLSALFVSLGMIGGNRLAHVMWIKRMAFIPGLLLIVIGIVKL</sequence>
<dbReference type="PANTHER" id="PTHR35529:SF2">
    <property type="entry name" value="SPORULATION PROTEIN YTAF-RELATED"/>
    <property type="match status" value="1"/>
</dbReference>
<dbReference type="EMBL" id="JAFBCV010000004">
    <property type="protein sequence ID" value="MBM7838480.1"/>
    <property type="molecule type" value="Genomic_DNA"/>
</dbReference>
<organism evidence="6 7">
    <name type="scientific">Shouchella xiaoxiensis</name>
    <dbReference type="NCBI Taxonomy" id="766895"/>
    <lineage>
        <taxon>Bacteria</taxon>
        <taxon>Bacillati</taxon>
        <taxon>Bacillota</taxon>
        <taxon>Bacilli</taxon>
        <taxon>Bacillales</taxon>
        <taxon>Bacillaceae</taxon>
        <taxon>Shouchella</taxon>
    </lineage>
</organism>
<evidence type="ECO:0000313" key="6">
    <source>
        <dbReference type="EMBL" id="MBM7838480.1"/>
    </source>
</evidence>
<feature type="transmembrane region" description="Helical" evidence="5">
    <location>
        <begin position="185"/>
        <end position="205"/>
    </location>
</feature>
<feature type="transmembrane region" description="Helical" evidence="5">
    <location>
        <begin position="132"/>
        <end position="153"/>
    </location>
</feature>
<proteinExistence type="predicted"/>
<evidence type="ECO:0000256" key="2">
    <source>
        <dbReference type="ARBA" id="ARBA00022692"/>
    </source>
</evidence>
<keyword evidence="7" id="KW-1185">Reference proteome</keyword>
<keyword evidence="2 5" id="KW-0812">Transmembrane</keyword>
<comment type="caution">
    <text evidence="6">The sequence shown here is derived from an EMBL/GenBank/DDBJ whole genome shotgun (WGS) entry which is preliminary data.</text>
</comment>
<accession>A0ABS2SSI8</accession>
<gene>
    <name evidence="6" type="ORF">JOC54_001736</name>
</gene>
<evidence type="ECO:0000256" key="1">
    <source>
        <dbReference type="ARBA" id="ARBA00022475"/>
    </source>
</evidence>
<dbReference type="InterPro" id="IPR003810">
    <property type="entry name" value="Mntp/YtaF"/>
</dbReference>
<evidence type="ECO:0000256" key="3">
    <source>
        <dbReference type="ARBA" id="ARBA00022989"/>
    </source>
</evidence>
<dbReference type="Pfam" id="PF02659">
    <property type="entry name" value="Mntp"/>
    <property type="match status" value="2"/>
</dbReference>
<dbReference type="Proteomes" id="UP001179280">
    <property type="component" value="Unassembled WGS sequence"/>
</dbReference>
<dbReference type="InterPro" id="IPR014205">
    <property type="entry name" value="Spore_YtaF"/>
</dbReference>
<feature type="transmembrane region" description="Helical" evidence="5">
    <location>
        <begin position="160"/>
        <end position="179"/>
    </location>
</feature>
<evidence type="ECO:0000256" key="4">
    <source>
        <dbReference type="ARBA" id="ARBA00023136"/>
    </source>
</evidence>
<keyword evidence="1" id="KW-1003">Cell membrane</keyword>
<dbReference type="NCBIfam" id="TIGR02840">
    <property type="entry name" value="spore_YtaF"/>
    <property type="match status" value="1"/>
</dbReference>